<dbReference type="PANTHER" id="PTHR33204:SF17">
    <property type="entry name" value="TRANSCRIPTIONAL REGULATORY PROTEIN"/>
    <property type="match status" value="1"/>
</dbReference>
<evidence type="ECO:0000256" key="3">
    <source>
        <dbReference type="ARBA" id="ARBA00023163"/>
    </source>
</evidence>
<dbReference type="InterPro" id="IPR036390">
    <property type="entry name" value="WH_DNA-bd_sf"/>
</dbReference>
<evidence type="ECO:0000313" key="5">
    <source>
        <dbReference type="EMBL" id="SEF91313.1"/>
    </source>
</evidence>
<keyword evidence="1" id="KW-0805">Transcription regulation</keyword>
<reference evidence="5 6" key="1">
    <citation type="submission" date="2016-10" db="EMBL/GenBank/DDBJ databases">
        <authorList>
            <person name="Varghese N."/>
            <person name="Submissions S."/>
        </authorList>
    </citation>
    <scope>NUCLEOTIDE SEQUENCE [LARGE SCALE GENOMIC DNA]</scope>
    <source>
        <strain evidence="5 6">CECT 8317</strain>
    </source>
</reference>
<dbReference type="EMBL" id="FNVE01000002">
    <property type="protein sequence ID" value="SEF91313.1"/>
    <property type="molecule type" value="Genomic_DNA"/>
</dbReference>
<keyword evidence="3" id="KW-0804">Transcription</keyword>
<dbReference type="RefSeq" id="WP_088274182.1">
    <property type="nucleotide sequence ID" value="NZ_FNVE01000002.1"/>
</dbReference>
<protein>
    <submittedName>
        <fullName evidence="5">Transcriptional regulator, HxlR family</fullName>
    </submittedName>
</protein>
<proteinExistence type="predicted"/>
<dbReference type="PANTHER" id="PTHR33204">
    <property type="entry name" value="TRANSCRIPTIONAL REGULATOR, MARR FAMILY"/>
    <property type="match status" value="1"/>
</dbReference>
<dbReference type="AlphaFoldDB" id="A0AAQ1G5S6"/>
<feature type="domain" description="HTH hxlR-type" evidence="4">
    <location>
        <begin position="11"/>
        <end position="108"/>
    </location>
</feature>
<accession>A0AAQ1G5S6</accession>
<dbReference type="InterPro" id="IPR002577">
    <property type="entry name" value="HTH_HxlR"/>
</dbReference>
<dbReference type="PROSITE" id="PS51118">
    <property type="entry name" value="HTH_HXLR"/>
    <property type="match status" value="1"/>
</dbReference>
<dbReference type="Proteomes" id="UP000243518">
    <property type="component" value="Unassembled WGS sequence"/>
</dbReference>
<dbReference type="Pfam" id="PF01638">
    <property type="entry name" value="HxlR"/>
    <property type="match status" value="1"/>
</dbReference>
<dbReference type="GO" id="GO:0003677">
    <property type="term" value="F:DNA binding"/>
    <property type="evidence" value="ECO:0007669"/>
    <property type="project" value="UniProtKB-KW"/>
</dbReference>
<evidence type="ECO:0000313" key="6">
    <source>
        <dbReference type="Proteomes" id="UP000243518"/>
    </source>
</evidence>
<dbReference type="Gene3D" id="1.10.10.10">
    <property type="entry name" value="Winged helix-like DNA-binding domain superfamily/Winged helix DNA-binding domain"/>
    <property type="match status" value="1"/>
</dbReference>
<gene>
    <name evidence="5" type="ORF">SAMN05216586_102276</name>
</gene>
<evidence type="ECO:0000259" key="4">
    <source>
        <dbReference type="PROSITE" id="PS51118"/>
    </source>
</evidence>
<comment type="caution">
    <text evidence="5">The sequence shown here is derived from an EMBL/GenBank/DDBJ whole genome shotgun (WGS) entry which is preliminary data.</text>
</comment>
<evidence type="ECO:0000256" key="2">
    <source>
        <dbReference type="ARBA" id="ARBA00023125"/>
    </source>
</evidence>
<evidence type="ECO:0000256" key="1">
    <source>
        <dbReference type="ARBA" id="ARBA00023015"/>
    </source>
</evidence>
<dbReference type="SUPFAM" id="SSF46785">
    <property type="entry name" value="Winged helix' DNA-binding domain"/>
    <property type="match status" value="1"/>
</dbReference>
<name>A0AAQ1G5S6_9GAMM</name>
<dbReference type="InterPro" id="IPR036388">
    <property type="entry name" value="WH-like_DNA-bd_sf"/>
</dbReference>
<keyword evidence="2" id="KW-0238">DNA-binding</keyword>
<keyword evidence="6" id="KW-1185">Reference proteome</keyword>
<sequence>MQRNKLTHVECPIARSLDQVGEWWSILLMRDALQGLRRFDQFSQSLGIAPNMLTRRLNALVEAGMLERVPYSQRPLRYEYVPTAKGEDFASVLMAFVDWGNRHYATEGESVQVVDRDTGRRLQLAFTDPEDGRVLVPQQCTVQPGPAASDAMRERLGREYAPPALTT</sequence>
<organism evidence="5 6">
    <name type="scientific">Halopseudomonas aestusnigri</name>
    <dbReference type="NCBI Taxonomy" id="857252"/>
    <lineage>
        <taxon>Bacteria</taxon>
        <taxon>Pseudomonadati</taxon>
        <taxon>Pseudomonadota</taxon>
        <taxon>Gammaproteobacteria</taxon>
        <taxon>Pseudomonadales</taxon>
        <taxon>Pseudomonadaceae</taxon>
        <taxon>Halopseudomonas</taxon>
    </lineage>
</organism>